<proteinExistence type="predicted"/>
<keyword evidence="2 3" id="KW-0040">ANK repeat</keyword>
<feature type="transmembrane region" description="Helical" evidence="5">
    <location>
        <begin position="258"/>
        <end position="281"/>
    </location>
</feature>
<keyword evidence="5" id="KW-1133">Transmembrane helix</keyword>
<dbReference type="PRINTS" id="PR01415">
    <property type="entry name" value="ANKYRIN"/>
</dbReference>
<comment type="caution">
    <text evidence="7">The sequence shown here is derived from an EMBL/GenBank/DDBJ whole genome shotgun (WGS) entry which is preliminary data.</text>
</comment>
<feature type="repeat" description="ANK" evidence="3">
    <location>
        <begin position="1247"/>
        <end position="1277"/>
    </location>
</feature>
<dbReference type="OrthoDB" id="823504at2759"/>
<dbReference type="PANTHER" id="PTHR24198">
    <property type="entry name" value="ANKYRIN REPEAT AND PROTEIN KINASE DOMAIN-CONTAINING PROTEIN"/>
    <property type="match status" value="1"/>
</dbReference>
<organism evidence="7 8">
    <name type="scientific">Orbilia oligospora</name>
    <name type="common">Nematode-trapping fungus</name>
    <name type="synonym">Arthrobotrys oligospora</name>
    <dbReference type="NCBI Taxonomy" id="2813651"/>
    <lineage>
        <taxon>Eukaryota</taxon>
        <taxon>Fungi</taxon>
        <taxon>Dikarya</taxon>
        <taxon>Ascomycota</taxon>
        <taxon>Pezizomycotina</taxon>
        <taxon>Orbiliomycetes</taxon>
        <taxon>Orbiliales</taxon>
        <taxon>Orbiliaceae</taxon>
        <taxon>Orbilia</taxon>
    </lineage>
</organism>
<sequence length="1772" mass="196953">MQHQSSALVLLFFFFFSCIPKVLAVEWDDFADNFATDLAPLITLFGEQVTRQFLSESLSIWDNIIFSMAPLGLLTAVVSVIRVCGSASLRAFIGRAQESSGVAEIEVLSCTSATTGELFNARGGIARVFGSPQILEVVVTKPNDPDKPEFEVTTLQNAKKSWVKVEPRRGGNNRQEKADTNEEREALLENLECQPSYRSPNLSLNVGIAKIPQGIIYLAAVFGMVLQAGVLIFAILTTHPKFVHRFTDPEESGPRPSYGLPFTLVGTILVCTGMFFCAYIIEQCTEEIEYKRSKTQPSKVYWVQPGGQKIGDQVFESFIRESDEYKNLPRYIISTRSQKKSNRPILLGIALICSLVGFVLQFVGLRALHSSVIFAQLGATLLMSIIRAMLRMKRSDDESNTIFSKSSGEKKDEASVNTEPGIELETIGSGTTKPEMIDPEMIEPWKENPEILHGHELDLLAMKVCKVDMIFLGAAEGAKIIFESPNHDPVEPGLVPVPVPDQEPNPEPTPQGLESEPESEGEGPEPTTESVPASLRPQVPLNFKEIQLEELQDDSLLDVRRQLAQLAKWPTFEVRNVASSLKSSIDGTLEIISPTIKDFGGKTQCFWPIFARSLTFGSPGKLDTKNIKMKLTKSEENGLWQADGAELEALLGLWALSLHRGNYLEEKKLRISRGPVDQPQSNDPNPNPRPRPHKFYEESVRILSALDGSDDTTTTTEQRLSSAERWSNIWVTRRSHITEKFKYIPDGDRREPLYGNNWAGTHMFGYSKGRVTFPGHSLVAKINNESLSDSSLIRLCAQDIFCFFLETLVRTIDGSDIGGTTEVRPIVNQEDAVLLQNTVVEAIVNLFQSSGLGTREDAYMCVFPILRGTNKMPPASGVETAAIDRAEAYRGQGKWSKAFEILEWLCYDRLPPTPYRPVSSWYNSPRVEISLGDLCHAAIREKEDGVIRLGFESICRMLQSNIDPEFGRQYGQVGLQVCKDHDTPAFRKYYSLLQDASTNLRSFTEIYGDFDPLSSYRLNLWAYWGQVAAIRYLLGRGIDTTDIDINGTYNGDSQDFFRRPAIYNAVWNEHIDMVHILLRAGVSIGIQDHLGNSPSFIAASLGYSEILEMLIRYDLNAVRMTSTGHGGLSLLMIAAEYGHVECVEQILKALPLSVNSRSHNGDNALGIACRGVEEYQYSDYEEEHYKIRDPQHDAVIKALLEHGCDARNRNKEGRTALHIAAENGSELAASLILDSGVAVDLNAQDSEGNTPLHFAITSEGIVKLLIKAGANPTIRNKKGDTVLVTAIHEGLSPTNGNVLALLTSGTDIRERDEAIHDALFVAAWRGNSDVVGFLLGKCWVPLSEPELKKIFLAGCENGQNKVTSIDAKILEQIGRHVTWNYIRESEDYDEGLPISVLAADEGSTEILSLNQEGYVVYHNTRDEDGKTALHFAAEYGRIWLISELIQKGASPADRDDSQRIPLHYFLEYTILETSEDKISSVLGFICGEKAISIDCHDKDKRTPLYHVIDRMAPMNRNVYNTNQDNLAKRLLEMGANPDGFEGGPSPLQAAIRRDRLGMVQLLLEKYKADANYCPKGFETLLHQAAMGEADIRIMETLLKHGADVNATLKNRATPLTYALSIYHHANDGLYQLGDFYALRRAFVFSRIKTLLNYGARVMGISYCHECAVGNGLLGDFVDDLLPLQNSILLYRKDEELPQVVKLLLASWKNENPGMTKENAMKELGGRAAWKKGGVWEDYEDINLGSLGVLPKSLPEALSKIEPPDQNIEGSLS</sequence>
<dbReference type="PROSITE" id="PS50088">
    <property type="entry name" value="ANK_REPEAT"/>
    <property type="match status" value="4"/>
</dbReference>
<evidence type="ECO:0000256" key="3">
    <source>
        <dbReference type="PROSITE-ProRule" id="PRU00023"/>
    </source>
</evidence>
<dbReference type="EMBL" id="JAABOJ010000001">
    <property type="protein sequence ID" value="KAF3291092.1"/>
    <property type="molecule type" value="Genomic_DNA"/>
</dbReference>
<keyword evidence="5" id="KW-0472">Membrane</keyword>
<protein>
    <submittedName>
        <fullName evidence="7">Uncharacterized protein</fullName>
    </submittedName>
</protein>
<dbReference type="SMART" id="SM00248">
    <property type="entry name" value="ANK"/>
    <property type="match status" value="11"/>
</dbReference>
<dbReference type="PANTHER" id="PTHR24198:SF165">
    <property type="entry name" value="ANKYRIN REPEAT-CONTAINING PROTEIN-RELATED"/>
    <property type="match status" value="1"/>
</dbReference>
<accession>A0A7C8VPE6</accession>
<name>A0A7C8VPE6_ORBOL</name>
<dbReference type="Pfam" id="PF12796">
    <property type="entry name" value="Ank_2"/>
    <property type="match status" value="3"/>
</dbReference>
<feature type="region of interest" description="Disordered" evidence="4">
    <location>
        <begin position="399"/>
        <end position="418"/>
    </location>
</feature>
<evidence type="ECO:0000256" key="2">
    <source>
        <dbReference type="ARBA" id="ARBA00023043"/>
    </source>
</evidence>
<feature type="chain" id="PRO_5028803862" evidence="6">
    <location>
        <begin position="25"/>
        <end position="1772"/>
    </location>
</feature>
<feature type="compositionally biased region" description="Low complexity" evidence="4">
    <location>
        <begin position="675"/>
        <end position="684"/>
    </location>
</feature>
<feature type="signal peptide" evidence="6">
    <location>
        <begin position="1"/>
        <end position="24"/>
    </location>
</feature>
<keyword evidence="5" id="KW-0812">Transmembrane</keyword>
<dbReference type="Gene3D" id="1.25.40.20">
    <property type="entry name" value="Ankyrin repeat-containing domain"/>
    <property type="match status" value="2"/>
</dbReference>
<evidence type="ECO:0000256" key="1">
    <source>
        <dbReference type="ARBA" id="ARBA00022737"/>
    </source>
</evidence>
<feature type="repeat" description="ANK" evidence="3">
    <location>
        <begin position="1212"/>
        <end position="1244"/>
    </location>
</feature>
<feature type="repeat" description="ANK" evidence="3">
    <location>
        <begin position="1424"/>
        <end position="1456"/>
    </location>
</feature>
<dbReference type="InterPro" id="IPR036770">
    <property type="entry name" value="Ankyrin_rpt-contain_sf"/>
</dbReference>
<feature type="repeat" description="ANK" evidence="3">
    <location>
        <begin position="1575"/>
        <end position="1609"/>
    </location>
</feature>
<evidence type="ECO:0000313" key="7">
    <source>
        <dbReference type="EMBL" id="KAF3291092.1"/>
    </source>
</evidence>
<dbReference type="PROSITE" id="PS50297">
    <property type="entry name" value="ANK_REP_REGION"/>
    <property type="match status" value="2"/>
</dbReference>
<dbReference type="SUPFAM" id="SSF48403">
    <property type="entry name" value="Ankyrin repeat"/>
    <property type="match status" value="2"/>
</dbReference>
<keyword evidence="1" id="KW-0677">Repeat</keyword>
<evidence type="ECO:0000256" key="4">
    <source>
        <dbReference type="SAM" id="MobiDB-lite"/>
    </source>
</evidence>
<dbReference type="InterPro" id="IPR002110">
    <property type="entry name" value="Ankyrin_rpt"/>
</dbReference>
<feature type="transmembrane region" description="Helical" evidence="5">
    <location>
        <begin position="345"/>
        <end position="365"/>
    </location>
</feature>
<reference evidence="7 8" key="1">
    <citation type="submission" date="2020-01" db="EMBL/GenBank/DDBJ databases">
        <authorList>
            <person name="Palmer J.M."/>
        </authorList>
    </citation>
    <scope>NUCLEOTIDE SEQUENCE [LARGE SCALE GENOMIC DNA]</scope>
    <source>
        <strain evidence="7 8">TWF970</strain>
    </source>
</reference>
<feature type="transmembrane region" description="Helical" evidence="5">
    <location>
        <begin position="215"/>
        <end position="238"/>
    </location>
</feature>
<gene>
    <name evidence="7" type="ORF">TWF970_000338</name>
</gene>
<dbReference type="Proteomes" id="UP000474640">
    <property type="component" value="Unassembled WGS sequence"/>
</dbReference>
<feature type="region of interest" description="Disordered" evidence="4">
    <location>
        <begin position="486"/>
        <end position="535"/>
    </location>
</feature>
<evidence type="ECO:0000256" key="5">
    <source>
        <dbReference type="SAM" id="Phobius"/>
    </source>
</evidence>
<dbReference type="Pfam" id="PF13606">
    <property type="entry name" value="Ank_3"/>
    <property type="match status" value="1"/>
</dbReference>
<feature type="transmembrane region" description="Helical" evidence="5">
    <location>
        <begin position="64"/>
        <end position="85"/>
    </location>
</feature>
<feature type="region of interest" description="Disordered" evidence="4">
    <location>
        <begin position="670"/>
        <end position="693"/>
    </location>
</feature>
<feature type="compositionally biased region" description="Pro residues" evidence="4">
    <location>
        <begin position="495"/>
        <end position="509"/>
    </location>
</feature>
<evidence type="ECO:0000256" key="6">
    <source>
        <dbReference type="SAM" id="SignalP"/>
    </source>
</evidence>
<evidence type="ECO:0000313" key="8">
    <source>
        <dbReference type="Proteomes" id="UP000474640"/>
    </source>
</evidence>
<keyword evidence="6" id="KW-0732">Signal</keyword>